<keyword evidence="1" id="KW-0496">Mitochondrion</keyword>
<reference evidence="1" key="1">
    <citation type="journal article" date="2009" name="BMC Genomics">
        <title>The mitochondrial genomes of the ciliates Euplotes minuta and Euplotes crassus.</title>
        <authorList>
            <person name="de Graaf R.M."/>
            <person name="van Alen T.A."/>
            <person name="Dutilh B.E."/>
            <person name="Kuiper J.W."/>
            <person name="van Zoggel H.J."/>
            <person name="Huynh M.B."/>
            <person name="Gortz H.D."/>
            <person name="Huynen M.A."/>
            <person name="Hackstein J.H."/>
        </authorList>
    </citation>
    <scope>NUCLEOTIDE SEQUENCE</scope>
</reference>
<gene>
    <name evidence="1" type="primary">ORF49</name>
</gene>
<sequence length="49" mass="5488">MRFTLISNVALLTYRSIEAVIQRITAFLAFAFRTIANLGLVDGLSRASW</sequence>
<geneLocation type="mitochondrion" evidence="1"/>
<protein>
    <submittedName>
        <fullName evidence="1">Uncharacterized protein ORF49</fullName>
    </submittedName>
</protein>
<proteinExistence type="predicted"/>
<name>D1LDQ2_9SPIT</name>
<dbReference type="AlphaFoldDB" id="D1LDQ2"/>
<organism evidence="1">
    <name type="scientific">Moneuplotes minuta</name>
    <dbReference type="NCBI Taxonomy" id="74792"/>
    <lineage>
        <taxon>Eukaryota</taxon>
        <taxon>Sar</taxon>
        <taxon>Alveolata</taxon>
        <taxon>Ciliophora</taxon>
        <taxon>Intramacronucleata</taxon>
        <taxon>Spirotrichea</taxon>
        <taxon>Hypotrichia</taxon>
        <taxon>Euplotida</taxon>
        <taxon>Euplotidae</taxon>
        <taxon>Moneuplotes</taxon>
    </lineage>
</organism>
<dbReference type="EMBL" id="GQ903130">
    <property type="protein sequence ID" value="ACX30967.1"/>
    <property type="molecule type" value="Genomic_DNA"/>
</dbReference>
<accession>D1LDQ2</accession>
<evidence type="ECO:0000313" key="1">
    <source>
        <dbReference type="EMBL" id="ACX30967.1"/>
    </source>
</evidence>